<dbReference type="Proteomes" id="UP000318815">
    <property type="component" value="Unassembled WGS sequence"/>
</dbReference>
<dbReference type="RefSeq" id="WP_146307022.1">
    <property type="nucleotide sequence ID" value="NZ_VOHS01000028.1"/>
</dbReference>
<accession>A0A5C6LPC1</accession>
<organism evidence="1 2">
    <name type="scientific">Chitinophaga pinensis</name>
    <dbReference type="NCBI Taxonomy" id="79329"/>
    <lineage>
        <taxon>Bacteria</taxon>
        <taxon>Pseudomonadati</taxon>
        <taxon>Bacteroidota</taxon>
        <taxon>Chitinophagia</taxon>
        <taxon>Chitinophagales</taxon>
        <taxon>Chitinophagaceae</taxon>
        <taxon>Chitinophaga</taxon>
    </lineage>
</organism>
<name>A0A5C6LPC1_9BACT</name>
<dbReference type="OrthoDB" id="947434at2"/>
<keyword evidence="2" id="KW-1185">Reference proteome</keyword>
<comment type="caution">
    <text evidence="1">The sequence shown here is derived from an EMBL/GenBank/DDBJ whole genome shotgun (WGS) entry which is preliminary data.</text>
</comment>
<proteinExistence type="predicted"/>
<evidence type="ECO:0000313" key="1">
    <source>
        <dbReference type="EMBL" id="TWV97435.1"/>
    </source>
</evidence>
<evidence type="ECO:0008006" key="3">
    <source>
        <dbReference type="Google" id="ProtNLM"/>
    </source>
</evidence>
<protein>
    <recommendedName>
        <fullName evidence="3">PorT family protein</fullName>
    </recommendedName>
</protein>
<gene>
    <name evidence="1" type="ORF">FEF09_21525</name>
</gene>
<dbReference type="AlphaFoldDB" id="A0A5C6LPC1"/>
<evidence type="ECO:0000313" key="2">
    <source>
        <dbReference type="Proteomes" id="UP000318815"/>
    </source>
</evidence>
<sequence>MEKAIYWLAFSTTFLIMHHSFAQSRIDIGIKAGLSIPNLTSGDGENPISSGYGSRLGPDAAIHVEFIFLNISLFSHNWNTLHKEVKKMGIRLLPYLRKWKLYSRRDRHRNICMRIIKVRRSLIT</sequence>
<reference evidence="1 2" key="1">
    <citation type="submission" date="2019-08" db="EMBL/GenBank/DDBJ databases">
        <title>Whole genome sequencing of chitin degrading bacteria Chitinophaga pinensis YS16.</title>
        <authorList>
            <person name="Singh R.P."/>
            <person name="Manchanda G."/>
            <person name="Maurya I.K."/>
            <person name="Joshi N.K."/>
            <person name="Srivastava A.K."/>
        </authorList>
    </citation>
    <scope>NUCLEOTIDE SEQUENCE [LARGE SCALE GENOMIC DNA]</scope>
    <source>
        <strain evidence="1 2">YS-16</strain>
    </source>
</reference>
<dbReference type="EMBL" id="VOHS01000028">
    <property type="protein sequence ID" value="TWV97435.1"/>
    <property type="molecule type" value="Genomic_DNA"/>
</dbReference>